<gene>
    <name evidence="9" type="ORF">SISSUDRAFT_1049510</name>
</gene>
<comment type="subcellular location">
    <subcellularLocation>
        <location evidence="1 6">Mitochondrion</location>
    </subcellularLocation>
</comment>
<dbReference type="InterPro" id="IPR029035">
    <property type="entry name" value="DHS-like_NAD/FAD-binding_dom"/>
</dbReference>
<dbReference type="InterPro" id="IPR050134">
    <property type="entry name" value="NAD-dep_sirtuin_deacylases"/>
</dbReference>
<proteinExistence type="inferred from homology"/>
<feature type="binding site" evidence="6">
    <location>
        <begin position="262"/>
        <end position="264"/>
    </location>
    <ligand>
        <name>NAD(+)</name>
        <dbReference type="ChEBI" id="CHEBI:57540"/>
    </ligand>
</feature>
<comment type="caution">
    <text evidence="6">Lacks conserved residue(s) required for the propagation of feature annotation.</text>
</comment>
<dbReference type="GO" id="GO:0036055">
    <property type="term" value="F:protein-succinyllysine desuccinylase activity"/>
    <property type="evidence" value="ECO:0007669"/>
    <property type="project" value="UniProtKB-UniRule"/>
</dbReference>
<comment type="similarity">
    <text evidence="6">Belongs to the sirtuin family. Class III subfamily.</text>
</comment>
<feature type="binding site" evidence="6">
    <location>
        <begin position="25"/>
        <end position="44"/>
    </location>
    <ligand>
        <name>NAD(+)</name>
        <dbReference type="ChEBI" id="CHEBI:57540"/>
    </ligand>
</feature>
<evidence type="ECO:0000256" key="7">
    <source>
        <dbReference type="PROSITE-ProRule" id="PRU00236"/>
    </source>
</evidence>
<feature type="binding site" evidence="6">
    <location>
        <position position="280"/>
    </location>
    <ligand>
        <name>NAD(+)</name>
        <dbReference type="ChEBI" id="CHEBI:57540"/>
    </ligand>
</feature>
<dbReference type="Gene3D" id="3.40.50.1220">
    <property type="entry name" value="TPP-binding domain"/>
    <property type="match status" value="1"/>
</dbReference>
<evidence type="ECO:0000259" key="8">
    <source>
        <dbReference type="PROSITE" id="PS50305"/>
    </source>
</evidence>
<evidence type="ECO:0000256" key="2">
    <source>
        <dbReference type="ARBA" id="ARBA00006924"/>
    </source>
</evidence>
<feature type="active site" description="Proton acceptor" evidence="6 7">
    <location>
        <position position="148"/>
    </location>
</feature>
<feature type="binding site" evidence="6">
    <location>
        <position position="69"/>
    </location>
    <ligand>
        <name>substrate</name>
    </ligand>
</feature>
<keyword evidence="10" id="KW-1185">Reference proteome</keyword>
<dbReference type="Gene3D" id="3.30.1600.10">
    <property type="entry name" value="SIR2/SIRT2 'Small Domain"/>
    <property type="match status" value="1"/>
</dbReference>
<dbReference type="InterPro" id="IPR027546">
    <property type="entry name" value="Sirtuin_class_III"/>
</dbReference>
<dbReference type="Pfam" id="PF02146">
    <property type="entry name" value="SIR2"/>
    <property type="match status" value="1"/>
</dbReference>
<evidence type="ECO:0000313" key="10">
    <source>
        <dbReference type="Proteomes" id="UP000076798"/>
    </source>
</evidence>
<keyword evidence="4 6" id="KW-0520">NAD</keyword>
<dbReference type="GO" id="GO:0008270">
    <property type="term" value="F:zinc ion binding"/>
    <property type="evidence" value="ECO:0007669"/>
    <property type="project" value="UniProtKB-UniRule"/>
</dbReference>
<evidence type="ECO:0000313" key="9">
    <source>
        <dbReference type="EMBL" id="KZT36676.1"/>
    </source>
</evidence>
<dbReference type="GO" id="GO:0036054">
    <property type="term" value="F:protein-malonyllysine demalonylase activity"/>
    <property type="evidence" value="ECO:0007669"/>
    <property type="project" value="UniProtKB-UniRule"/>
</dbReference>
<dbReference type="SUPFAM" id="SSF52467">
    <property type="entry name" value="DHS-like NAD/FAD-binding domain"/>
    <property type="match status" value="1"/>
</dbReference>
<keyword evidence="6 7" id="KW-0862">Zinc</keyword>
<dbReference type="EMBL" id="KV428101">
    <property type="protein sequence ID" value="KZT36676.1"/>
    <property type="molecule type" value="Genomic_DNA"/>
</dbReference>
<keyword evidence="3 6" id="KW-0808">Transferase</keyword>
<dbReference type="OrthoDB" id="424302at2759"/>
<name>A0A166BRV7_9AGAM</name>
<comment type="catalytic activity">
    <reaction evidence="6">
        <text>N(6)-succinyl-L-lysyl-[protein] + NAD(+) + H2O = 2''-O-succinyl-ADP-D-ribose + nicotinamide + L-lysyl-[protein]</text>
        <dbReference type="Rhea" id="RHEA:47668"/>
        <dbReference type="Rhea" id="RHEA-COMP:9752"/>
        <dbReference type="Rhea" id="RHEA-COMP:11877"/>
        <dbReference type="ChEBI" id="CHEBI:15377"/>
        <dbReference type="ChEBI" id="CHEBI:17154"/>
        <dbReference type="ChEBI" id="CHEBI:29969"/>
        <dbReference type="ChEBI" id="CHEBI:57540"/>
        <dbReference type="ChEBI" id="CHEBI:87830"/>
        <dbReference type="ChEBI" id="CHEBI:87832"/>
    </reaction>
</comment>
<dbReference type="GO" id="GO:0061697">
    <property type="term" value="F:protein-glutaryllysine deglutarylase activity"/>
    <property type="evidence" value="ECO:0007669"/>
    <property type="project" value="RHEA"/>
</dbReference>
<dbReference type="AlphaFoldDB" id="A0A166BRV7"/>
<comment type="catalytic activity">
    <reaction evidence="6">
        <text>N(6)-glutaryl-L-lysyl-[protein] + NAD(+) + H2O = 2''-O-glutaryl-ADP-D-ribose + nicotinamide + L-lysyl-[protein]</text>
        <dbReference type="Rhea" id="RHEA:47664"/>
        <dbReference type="Rhea" id="RHEA-COMP:9752"/>
        <dbReference type="Rhea" id="RHEA-COMP:11875"/>
        <dbReference type="ChEBI" id="CHEBI:15377"/>
        <dbReference type="ChEBI" id="CHEBI:17154"/>
        <dbReference type="ChEBI" id="CHEBI:29969"/>
        <dbReference type="ChEBI" id="CHEBI:57540"/>
        <dbReference type="ChEBI" id="CHEBI:87828"/>
        <dbReference type="ChEBI" id="CHEBI:87829"/>
    </reaction>
</comment>
<evidence type="ECO:0000256" key="6">
    <source>
        <dbReference type="HAMAP-Rule" id="MF_03160"/>
    </source>
</evidence>
<dbReference type="GO" id="GO:0017136">
    <property type="term" value="F:histone deacetylase activity, NAD-dependent"/>
    <property type="evidence" value="ECO:0007669"/>
    <property type="project" value="TreeGrafter"/>
</dbReference>
<dbReference type="PANTHER" id="PTHR11085:SF10">
    <property type="entry name" value="NAD-DEPENDENT PROTEIN DEACYLASE SIRTUIN-5, MITOCHONDRIAL-RELATED"/>
    <property type="match status" value="1"/>
</dbReference>
<feature type="binding site" evidence="6">
    <location>
        <begin position="236"/>
        <end position="238"/>
    </location>
    <ligand>
        <name>NAD(+)</name>
        <dbReference type="ChEBI" id="CHEBI:57540"/>
    </ligand>
</feature>
<feature type="binding site" evidence="7">
    <location>
        <position position="198"/>
    </location>
    <ligand>
        <name>Zn(2+)</name>
        <dbReference type="ChEBI" id="CHEBI:29105"/>
    </ligand>
</feature>
<feature type="domain" description="Deacetylase sirtuin-type" evidence="8">
    <location>
        <begin position="1"/>
        <end position="296"/>
    </location>
</feature>
<dbReference type="EC" id="2.3.1.-" evidence="6"/>
<feature type="binding site" evidence="6">
    <location>
        <begin position="112"/>
        <end position="115"/>
    </location>
    <ligand>
        <name>NAD(+)</name>
        <dbReference type="ChEBI" id="CHEBI:57540"/>
    </ligand>
</feature>
<evidence type="ECO:0000256" key="4">
    <source>
        <dbReference type="ARBA" id="ARBA00023027"/>
    </source>
</evidence>
<sequence>MAPSRNIEEFRTLLRNSKRIVAVAGAGLSAASGLATFRGAGGLWRNYDAISLATPEAFEDDPSLVWQFYHMRREKVLQANPNPAHYALANLCIPNNLKHVAPNTQSFHLITQNVDGLSPRALQTILERSQIHDPDTIADAKHRVLEMHGRLLDTKCTQCGHREQNLDSPICAALGGTELVMERQEKEVEMPVEDLPRCSRCGGLTRPGVVWFGETPWFLNEIDDIIEGADLGLIIGTSSTVYPAAGFASAIRERGGKVAVFNIENTKGDNRADFLFLGPCETVLPQVLFGDVPLEI</sequence>
<protein>
    <recommendedName>
        <fullName evidence="6">NAD-dependent protein deacylase</fullName>
        <ecNumber evidence="6">2.3.1.-</ecNumber>
    </recommendedName>
    <alternativeName>
        <fullName evidence="6">Regulatory protein SIR2 homolog 5</fullName>
    </alternativeName>
</protein>
<accession>A0A166BRV7</accession>
<evidence type="ECO:0000256" key="5">
    <source>
        <dbReference type="ARBA" id="ARBA00023128"/>
    </source>
</evidence>
<dbReference type="GO" id="GO:0005739">
    <property type="term" value="C:mitochondrion"/>
    <property type="evidence" value="ECO:0007669"/>
    <property type="project" value="UniProtKB-SubCell"/>
</dbReference>
<keyword evidence="6 7" id="KW-0479">Metal-binding</keyword>
<comment type="cofactor">
    <cofactor evidence="6">
        <name>Zn(2+)</name>
        <dbReference type="ChEBI" id="CHEBI:29105"/>
    </cofactor>
    <text evidence="6">Binds 1 zinc ion per subunit.</text>
</comment>
<feature type="binding site" evidence="6 7">
    <location>
        <position position="156"/>
    </location>
    <ligand>
        <name>Zn(2+)</name>
        <dbReference type="ChEBI" id="CHEBI:29105"/>
    </ligand>
</feature>
<comment type="domain">
    <text evidence="6">In contrast to class I sirtuins, class III sirtuins have only weak deacetylase activity. Difference in substrate specificity is probably due to a larger hydrophobic pocket with 2 residues (Tyr-69 and Arg-72) that bind to malonylated and succinylated substrates and define the specificity.</text>
</comment>
<dbReference type="PANTHER" id="PTHR11085">
    <property type="entry name" value="NAD-DEPENDENT PROTEIN DEACYLASE SIRTUIN-5, MITOCHONDRIAL-RELATED"/>
    <property type="match status" value="1"/>
</dbReference>
<evidence type="ECO:0000256" key="3">
    <source>
        <dbReference type="ARBA" id="ARBA00022679"/>
    </source>
</evidence>
<evidence type="ECO:0000256" key="1">
    <source>
        <dbReference type="ARBA" id="ARBA00004173"/>
    </source>
</evidence>
<keyword evidence="5 6" id="KW-0496">Mitochondrion</keyword>
<comment type="similarity">
    <text evidence="2">Belongs to the sirtuin family. Class I subfamily.</text>
</comment>
<dbReference type="InterPro" id="IPR026591">
    <property type="entry name" value="Sirtuin_cat_small_dom_sf"/>
</dbReference>
<feature type="binding site" evidence="7">
    <location>
        <position position="159"/>
    </location>
    <ligand>
        <name>Zn(2+)</name>
        <dbReference type="ChEBI" id="CHEBI:29105"/>
    </ligand>
</feature>
<dbReference type="PROSITE" id="PS50305">
    <property type="entry name" value="SIRTUIN"/>
    <property type="match status" value="1"/>
</dbReference>
<dbReference type="HAMAP" id="MF_01121">
    <property type="entry name" value="Sirtuin_ClassIII"/>
    <property type="match status" value="1"/>
</dbReference>
<dbReference type="Proteomes" id="UP000076798">
    <property type="component" value="Unassembled WGS sequence"/>
</dbReference>
<dbReference type="STRING" id="1314776.A0A166BRV7"/>
<feature type="binding site" evidence="6 7">
    <location>
        <position position="201"/>
    </location>
    <ligand>
        <name>Zn(2+)</name>
        <dbReference type="ChEBI" id="CHEBI:29105"/>
    </ligand>
</feature>
<dbReference type="GO" id="GO:0070403">
    <property type="term" value="F:NAD+ binding"/>
    <property type="evidence" value="ECO:0007669"/>
    <property type="project" value="UniProtKB-UniRule"/>
</dbReference>
<comment type="catalytic activity">
    <reaction evidence="6">
        <text>N(6)-malonyl-L-lysyl-[protein] + NAD(+) + H2O = 2''-O-malonyl-ADP-D-ribose + nicotinamide + L-lysyl-[protein]</text>
        <dbReference type="Rhea" id="RHEA:47672"/>
        <dbReference type="Rhea" id="RHEA-COMP:9752"/>
        <dbReference type="Rhea" id="RHEA-COMP:11878"/>
        <dbReference type="ChEBI" id="CHEBI:15377"/>
        <dbReference type="ChEBI" id="CHEBI:17154"/>
        <dbReference type="ChEBI" id="CHEBI:29969"/>
        <dbReference type="ChEBI" id="CHEBI:57540"/>
        <dbReference type="ChEBI" id="CHEBI:87831"/>
        <dbReference type="ChEBI" id="CHEBI:87833"/>
    </reaction>
</comment>
<organism evidence="9 10">
    <name type="scientific">Sistotremastrum suecicum HHB10207 ss-3</name>
    <dbReference type="NCBI Taxonomy" id="1314776"/>
    <lineage>
        <taxon>Eukaryota</taxon>
        <taxon>Fungi</taxon>
        <taxon>Dikarya</taxon>
        <taxon>Basidiomycota</taxon>
        <taxon>Agaricomycotina</taxon>
        <taxon>Agaricomycetes</taxon>
        <taxon>Sistotremastrales</taxon>
        <taxon>Sistotremastraceae</taxon>
        <taxon>Sistotremastrum</taxon>
    </lineage>
</organism>
<dbReference type="InterPro" id="IPR003000">
    <property type="entry name" value="Sirtuin"/>
</dbReference>
<dbReference type="InterPro" id="IPR026590">
    <property type="entry name" value="Ssirtuin_cat_dom"/>
</dbReference>
<dbReference type="GO" id="GO:0005634">
    <property type="term" value="C:nucleus"/>
    <property type="evidence" value="ECO:0007669"/>
    <property type="project" value="TreeGrafter"/>
</dbReference>
<reference evidence="9 10" key="1">
    <citation type="journal article" date="2016" name="Mol. Biol. Evol.">
        <title>Comparative Genomics of Early-Diverging Mushroom-Forming Fungi Provides Insights into the Origins of Lignocellulose Decay Capabilities.</title>
        <authorList>
            <person name="Nagy L.G."/>
            <person name="Riley R."/>
            <person name="Tritt A."/>
            <person name="Adam C."/>
            <person name="Daum C."/>
            <person name="Floudas D."/>
            <person name="Sun H."/>
            <person name="Yadav J.S."/>
            <person name="Pangilinan J."/>
            <person name="Larsson K.H."/>
            <person name="Matsuura K."/>
            <person name="Barry K."/>
            <person name="Labutti K."/>
            <person name="Kuo R."/>
            <person name="Ohm R.A."/>
            <person name="Bhattacharya S.S."/>
            <person name="Shirouzu T."/>
            <person name="Yoshinaga Y."/>
            <person name="Martin F.M."/>
            <person name="Grigoriev I.V."/>
            <person name="Hibbett D.S."/>
        </authorList>
    </citation>
    <scope>NUCLEOTIDE SEQUENCE [LARGE SCALE GENOMIC DNA]</scope>
    <source>
        <strain evidence="9 10">HHB10207 ss-3</strain>
    </source>
</reference>
<feature type="binding site" evidence="6">
    <location>
        <position position="72"/>
    </location>
    <ligand>
        <name>substrate</name>
    </ligand>
</feature>
<comment type="function">
    <text evidence="6">NAD-dependent lysine demalonylase, desuccinylase and deglutarylase that specifically removes malonyl, succinyl and glutaryl groups on target proteins. Has weak NAD-dependent protein deacetylase activity; however this activity may not be physiologically relevant in vivo.</text>
</comment>